<dbReference type="OMA" id="MGQSEMP"/>
<evidence type="ECO:0000256" key="2">
    <source>
        <dbReference type="ARBA" id="ARBA00012388"/>
    </source>
</evidence>
<feature type="region of interest" description="Disordered" evidence="5">
    <location>
        <begin position="689"/>
        <end position="744"/>
    </location>
</feature>
<dbReference type="Pfam" id="PF07984">
    <property type="entry name" value="NTP_transf_7"/>
    <property type="match status" value="2"/>
</dbReference>
<feature type="compositionally biased region" description="Basic and acidic residues" evidence="5">
    <location>
        <begin position="268"/>
        <end position="281"/>
    </location>
</feature>
<feature type="compositionally biased region" description="Basic and acidic residues" evidence="5">
    <location>
        <begin position="496"/>
        <end position="505"/>
    </location>
</feature>
<dbReference type="GO" id="GO:0003723">
    <property type="term" value="F:RNA binding"/>
    <property type="evidence" value="ECO:0007669"/>
    <property type="project" value="TreeGrafter"/>
</dbReference>
<dbReference type="PANTHER" id="PTHR12974:SF30">
    <property type="entry name" value="TERMINAL NUCLEOTIDYLTRANSFERASE 5D"/>
    <property type="match status" value="1"/>
</dbReference>
<sequence>MLHLSKYAIIPSSRFSLQNAIMSERRSNQRFHSLNAEQVEVLDQVLSEVVPIHGRGNFPTLELRPRDIIMAVRARLEKQGILVKDVRLNGSTASHVLVQDNGTSYKDLDIIFGVELPKQEDFQVIKESVLGCLLNCLPAGVNRERISSATMKEAYVQKMVKVFNEHDRWSLISLSNNSGKNLELKFVSALRRQFEFSVDSFQIILDRLLESYLQLEAQQVENTLDLESHTPETQRKDCPSPSNNAVENREIMVSSSKDGSEIAGVPDKQPEHRERIQHSQETEQLPELQKQEEDKKPTELQVQETSTQEPRQLFEDVEHSNKIENAEQISVGDCLENKHSDHTELMSQTELLRQCSFKIEPFARTQLSDDDSKQVEQSEHKEMSDPIEVSMIDSSNDLEPLAEQNEVGQPLEPVEDSKPEKTEILDMAEEMHNQEPTDEIFVTQCSSEEQKINTGDETHQLCTSDTSQFIDRGSATLTQFENDGNTSEAEQQMQTEQEKDTETLTRQDSITEATGVGQTSAMESLCSSSSSTDTLSPGAEPTLESHSALLTDSSESTAEAVDPVNPTETQDIVSTQASLLSDKNNSCLPSSKVAIRLAQMVVLKHSSPKPPRRMCRKVTTSPIASLICGTETVIPATDIEANLSLSSEPETTSDPNESRDSSACADIISTTTDNTSGEINTPAQSELSSLISPDLNPETQISGPDPSPDPDSVGVDVELISPLPRESPASRTTEGLSPTPTLELKETLPFEVDRIQQSQVESSPDLLSQSEPPDSQATLASHGERCSTPSQDPVLTSVADLHDDGHGDTEGPDETMDPPPSMDLVSISLSLSVGEQSEPGSPPSFHTASPSGMHCLSPPCLTPTSPGLTPPLCLSPPPHCLTSPMLSISPPFSYSSTPLSFSPTSSGLSSPPYLTPPMLSLSPPPLCHSPPLLCLTPPGDTEAPRSELPPGLGPFVLNTEAQSSPQPAVLSTLDEKGGEAFLSPPLVPEPALLPVSEPQAITQPGEPVDSDPPTANDLSRPVPVNQEPPGGATSDQSKPLQLPGKVPAIEVLAESMYGDFEAAMDHLRCRLIATRNPEEIRGGGLLKYSNLLVRDYRPASETQIKTLERYMCSRFFIDFPDVQEQQRKILSYLKNHFIGEERSKYQYLMTLRRVVDDSTVCLMGHERRQTLNMITVLALRVLGEQNIIPNTDHVTCFYQPAPYMAEHSAPYLAEASYCSYYIPQGGSTLLYQPYPLHLHTQTGLV</sequence>
<reference evidence="6" key="1">
    <citation type="submission" date="2025-08" db="UniProtKB">
        <authorList>
            <consortium name="Ensembl"/>
        </authorList>
    </citation>
    <scope>IDENTIFICATION</scope>
</reference>
<proteinExistence type="inferred from homology"/>
<feature type="compositionally biased region" description="Polar residues" evidence="5">
    <location>
        <begin position="300"/>
        <end position="310"/>
    </location>
</feature>
<dbReference type="PANTHER" id="PTHR12974">
    <property type="entry name" value="PRION-LIKE- Q/N-RICH -DOMAIN-BEARING PROTEIN PROTEIN 44"/>
    <property type="match status" value="1"/>
</dbReference>
<evidence type="ECO:0000256" key="5">
    <source>
        <dbReference type="SAM" id="MobiDB-lite"/>
    </source>
</evidence>
<dbReference type="GO" id="GO:1990817">
    <property type="term" value="F:poly(A) RNA polymerase activity"/>
    <property type="evidence" value="ECO:0007669"/>
    <property type="project" value="UniProtKB-EC"/>
</dbReference>
<feature type="compositionally biased region" description="Basic and acidic residues" evidence="5">
    <location>
        <begin position="800"/>
        <end position="809"/>
    </location>
</feature>
<feature type="compositionally biased region" description="Polar residues" evidence="5">
    <location>
        <begin position="506"/>
        <end position="522"/>
    </location>
</feature>
<organism evidence="6 7">
    <name type="scientific">Gadus morhua</name>
    <name type="common">Atlantic cod</name>
    <dbReference type="NCBI Taxonomy" id="8049"/>
    <lineage>
        <taxon>Eukaryota</taxon>
        <taxon>Metazoa</taxon>
        <taxon>Chordata</taxon>
        <taxon>Craniata</taxon>
        <taxon>Vertebrata</taxon>
        <taxon>Euteleostomi</taxon>
        <taxon>Actinopterygii</taxon>
        <taxon>Neopterygii</taxon>
        <taxon>Teleostei</taxon>
        <taxon>Neoteleostei</taxon>
        <taxon>Acanthomorphata</taxon>
        <taxon>Zeiogadaria</taxon>
        <taxon>Gadariae</taxon>
        <taxon>Gadiformes</taxon>
        <taxon>Gadoidei</taxon>
        <taxon>Gadidae</taxon>
        <taxon>Gadus</taxon>
    </lineage>
</organism>
<comment type="catalytic activity">
    <reaction evidence="4">
        <text>RNA(n) + ATP = RNA(n)-3'-adenine ribonucleotide + diphosphate</text>
        <dbReference type="Rhea" id="RHEA:11332"/>
        <dbReference type="Rhea" id="RHEA-COMP:14527"/>
        <dbReference type="Rhea" id="RHEA-COMP:17347"/>
        <dbReference type="ChEBI" id="CHEBI:30616"/>
        <dbReference type="ChEBI" id="CHEBI:33019"/>
        <dbReference type="ChEBI" id="CHEBI:140395"/>
        <dbReference type="ChEBI" id="CHEBI:173115"/>
        <dbReference type="EC" id="2.7.7.19"/>
    </reaction>
    <physiologicalReaction direction="left-to-right" evidence="4">
        <dbReference type="Rhea" id="RHEA:11333"/>
    </physiologicalReaction>
</comment>
<feature type="region of interest" description="Disordered" evidence="5">
    <location>
        <begin position="366"/>
        <end position="418"/>
    </location>
</feature>
<evidence type="ECO:0000256" key="1">
    <source>
        <dbReference type="ARBA" id="ARBA00007631"/>
    </source>
</evidence>
<reference evidence="6" key="2">
    <citation type="submission" date="2025-09" db="UniProtKB">
        <authorList>
            <consortium name="Ensembl"/>
        </authorList>
    </citation>
    <scope>IDENTIFICATION</scope>
</reference>
<dbReference type="GeneTree" id="ENSGT00940000162488"/>
<dbReference type="GO" id="GO:0048255">
    <property type="term" value="P:mRNA stabilization"/>
    <property type="evidence" value="ECO:0007669"/>
    <property type="project" value="TreeGrafter"/>
</dbReference>
<name>A0A8C5CGW3_GADMO</name>
<evidence type="ECO:0000313" key="6">
    <source>
        <dbReference type="Ensembl" id="ENSGMOP00000061363.1"/>
    </source>
</evidence>
<feature type="region of interest" description="Disordered" evidence="5">
    <location>
        <begin position="759"/>
        <end position="824"/>
    </location>
</feature>
<feature type="region of interest" description="Disordered" evidence="5">
    <location>
        <begin position="1000"/>
        <end position="1042"/>
    </location>
</feature>
<feature type="compositionally biased region" description="Low complexity" evidence="5">
    <location>
        <begin position="524"/>
        <end position="536"/>
    </location>
</feature>
<feature type="region of interest" description="Disordered" evidence="5">
    <location>
        <begin position="833"/>
        <end position="852"/>
    </location>
</feature>
<feature type="compositionally biased region" description="Polar residues" evidence="5">
    <location>
        <begin position="544"/>
        <end position="557"/>
    </location>
</feature>
<feature type="compositionally biased region" description="Basic and acidic residues" evidence="5">
    <location>
        <begin position="289"/>
        <end position="298"/>
    </location>
</feature>
<feature type="region of interest" description="Disordered" evidence="5">
    <location>
        <begin position="226"/>
        <end position="312"/>
    </location>
</feature>
<dbReference type="AlphaFoldDB" id="A0A8C5CGW3"/>
<evidence type="ECO:0000256" key="3">
    <source>
        <dbReference type="ARBA" id="ARBA00022679"/>
    </source>
</evidence>
<feature type="compositionally biased region" description="Polar residues" evidence="5">
    <location>
        <begin position="479"/>
        <end position="495"/>
    </location>
</feature>
<evidence type="ECO:0000313" key="7">
    <source>
        <dbReference type="Proteomes" id="UP000694546"/>
    </source>
</evidence>
<feature type="compositionally biased region" description="Polar residues" evidence="5">
    <location>
        <begin position="729"/>
        <end position="740"/>
    </location>
</feature>
<feature type="compositionally biased region" description="Basic and acidic residues" evidence="5">
    <location>
        <begin position="370"/>
        <end position="384"/>
    </location>
</feature>
<feature type="compositionally biased region" description="Polar residues" evidence="5">
    <location>
        <begin position="689"/>
        <end position="701"/>
    </location>
</feature>
<accession>A0A8C5CGW3</accession>
<dbReference type="Ensembl" id="ENSGMOT00000044803.1">
    <property type="protein sequence ID" value="ENSGMOP00000061363.1"/>
    <property type="gene ID" value="ENSGMOG00000024037.1"/>
</dbReference>
<feature type="compositionally biased region" description="Polar residues" evidence="5">
    <location>
        <begin position="833"/>
        <end position="850"/>
    </location>
</feature>
<feature type="compositionally biased region" description="Basic and acidic residues" evidence="5">
    <location>
        <begin position="226"/>
        <end position="238"/>
    </location>
</feature>
<keyword evidence="7" id="KW-1185">Reference proteome</keyword>
<keyword evidence="3" id="KW-0808">Transferase</keyword>
<feature type="region of interest" description="Disordered" evidence="5">
    <location>
        <begin position="642"/>
        <end position="663"/>
    </location>
</feature>
<dbReference type="SMART" id="SM01153">
    <property type="entry name" value="DUF1693"/>
    <property type="match status" value="1"/>
</dbReference>
<evidence type="ECO:0000256" key="4">
    <source>
        <dbReference type="ARBA" id="ARBA00047933"/>
    </source>
</evidence>
<feature type="compositionally biased region" description="Polar residues" evidence="5">
    <location>
        <begin position="643"/>
        <end position="655"/>
    </location>
</feature>
<comment type="similarity">
    <text evidence="1">Belongs to the TENT family.</text>
</comment>
<dbReference type="Proteomes" id="UP000694546">
    <property type="component" value="Chromosome 10"/>
</dbReference>
<feature type="compositionally biased region" description="Polar residues" evidence="5">
    <location>
        <begin position="759"/>
        <end position="779"/>
    </location>
</feature>
<feature type="region of interest" description="Disordered" evidence="5">
    <location>
        <begin position="479"/>
        <end position="567"/>
    </location>
</feature>
<dbReference type="EC" id="2.7.7.19" evidence="2"/>
<protein>
    <recommendedName>
        <fullName evidence="2">polynucleotide adenylyltransferase</fullName>
        <ecNumber evidence="2">2.7.7.19</ecNumber>
    </recommendedName>
</protein>
<dbReference type="InterPro" id="IPR012937">
    <property type="entry name" value="TET5"/>
</dbReference>